<feature type="coiled-coil region" evidence="1">
    <location>
        <begin position="30"/>
        <end position="57"/>
    </location>
</feature>
<dbReference type="EMBL" id="AP023356">
    <property type="protein sequence ID" value="BCJ41685.1"/>
    <property type="molecule type" value="Genomic_DNA"/>
</dbReference>
<evidence type="ECO:0000256" key="2">
    <source>
        <dbReference type="SAM" id="Phobius"/>
    </source>
</evidence>
<keyword evidence="4" id="KW-1185">Reference proteome</keyword>
<dbReference type="Proteomes" id="UP000676967">
    <property type="component" value="Chromosome"/>
</dbReference>
<organism evidence="3 4">
    <name type="scientific">Actinoplanes ianthinogenes</name>
    <dbReference type="NCBI Taxonomy" id="122358"/>
    <lineage>
        <taxon>Bacteria</taxon>
        <taxon>Bacillati</taxon>
        <taxon>Actinomycetota</taxon>
        <taxon>Actinomycetes</taxon>
        <taxon>Micromonosporales</taxon>
        <taxon>Micromonosporaceae</taxon>
        <taxon>Actinoplanes</taxon>
    </lineage>
</organism>
<evidence type="ECO:0000256" key="1">
    <source>
        <dbReference type="SAM" id="Coils"/>
    </source>
</evidence>
<keyword evidence="1" id="KW-0175">Coiled coil</keyword>
<evidence type="ECO:0000313" key="4">
    <source>
        <dbReference type="Proteomes" id="UP000676967"/>
    </source>
</evidence>
<sequence>MTSAIPPPDDGGAAVLIALARLEGKVDAALARQAAQVDEHDRRLADLEVRLRAVEATPTVSPRAMWTALGTLSAIVAALTPIISRLYQ</sequence>
<dbReference type="RefSeq" id="WP_189333207.1">
    <property type="nucleotide sequence ID" value="NZ_AP023356.1"/>
</dbReference>
<evidence type="ECO:0000313" key="3">
    <source>
        <dbReference type="EMBL" id="BCJ41685.1"/>
    </source>
</evidence>
<keyword evidence="2" id="KW-1133">Transmembrane helix</keyword>
<protein>
    <submittedName>
        <fullName evidence="3">Uncharacterized protein</fullName>
    </submittedName>
</protein>
<keyword evidence="2" id="KW-0812">Transmembrane</keyword>
<gene>
    <name evidence="3" type="ORF">Aiant_23420</name>
</gene>
<name>A0ABN6C8C2_9ACTN</name>
<proteinExistence type="predicted"/>
<keyword evidence="2" id="KW-0472">Membrane</keyword>
<reference evidence="3 4" key="1">
    <citation type="submission" date="2020-08" db="EMBL/GenBank/DDBJ databases">
        <title>Whole genome shotgun sequence of Actinoplanes ianthinogenes NBRC 13996.</title>
        <authorList>
            <person name="Komaki H."/>
            <person name="Tamura T."/>
        </authorList>
    </citation>
    <scope>NUCLEOTIDE SEQUENCE [LARGE SCALE GENOMIC DNA]</scope>
    <source>
        <strain evidence="3 4">NBRC 13996</strain>
    </source>
</reference>
<accession>A0ABN6C8C2</accession>
<feature type="transmembrane region" description="Helical" evidence="2">
    <location>
        <begin position="64"/>
        <end position="83"/>
    </location>
</feature>